<keyword evidence="5" id="KW-1185">Reference proteome</keyword>
<dbReference type="InterPro" id="IPR036116">
    <property type="entry name" value="FN3_sf"/>
</dbReference>
<dbReference type="STRING" id="1166340.SAMN05192583_0067"/>
<organism evidence="4 5">
    <name type="scientific">Sphingomonas gellani</name>
    <dbReference type="NCBI Taxonomy" id="1166340"/>
    <lineage>
        <taxon>Bacteria</taxon>
        <taxon>Pseudomonadati</taxon>
        <taxon>Pseudomonadota</taxon>
        <taxon>Alphaproteobacteria</taxon>
        <taxon>Sphingomonadales</taxon>
        <taxon>Sphingomonadaceae</taxon>
        <taxon>Sphingomonas</taxon>
    </lineage>
</organism>
<dbReference type="SUPFAM" id="SSF49265">
    <property type="entry name" value="Fibronectin type III"/>
    <property type="match status" value="1"/>
</dbReference>
<dbReference type="Proteomes" id="UP000199206">
    <property type="component" value="Unassembled WGS sequence"/>
</dbReference>
<protein>
    <recommendedName>
        <fullName evidence="3">Fibronectin type-III domain-containing protein</fullName>
    </recommendedName>
</protein>
<reference evidence="5" key="1">
    <citation type="submission" date="2016-10" db="EMBL/GenBank/DDBJ databases">
        <authorList>
            <person name="Varghese N."/>
            <person name="Submissions S."/>
        </authorList>
    </citation>
    <scope>NUCLEOTIDE SEQUENCE [LARGE SCALE GENOMIC DNA]</scope>
    <source>
        <strain evidence="5">S6-262</strain>
    </source>
</reference>
<dbReference type="RefSeq" id="WP_093663506.1">
    <property type="nucleotide sequence ID" value="NZ_FOCF01000001.1"/>
</dbReference>
<dbReference type="OrthoDB" id="7172230at2"/>
<evidence type="ECO:0000313" key="4">
    <source>
        <dbReference type="EMBL" id="SEM40415.1"/>
    </source>
</evidence>
<keyword evidence="2" id="KW-0812">Transmembrane</keyword>
<dbReference type="EMBL" id="FOCF01000001">
    <property type="protein sequence ID" value="SEM40415.1"/>
    <property type="molecule type" value="Genomic_DNA"/>
</dbReference>
<keyword evidence="2" id="KW-0472">Membrane</keyword>
<accession>A0A1H7Y3B5</accession>
<dbReference type="InterPro" id="IPR013783">
    <property type="entry name" value="Ig-like_fold"/>
</dbReference>
<name>A0A1H7Y3B5_9SPHN</name>
<feature type="region of interest" description="Disordered" evidence="1">
    <location>
        <begin position="1252"/>
        <end position="1273"/>
    </location>
</feature>
<feature type="transmembrane region" description="Helical" evidence="2">
    <location>
        <begin position="39"/>
        <end position="64"/>
    </location>
</feature>
<dbReference type="InterPro" id="IPR003961">
    <property type="entry name" value="FN3_dom"/>
</dbReference>
<feature type="domain" description="Fibronectin type-III" evidence="3">
    <location>
        <begin position="876"/>
        <end position="967"/>
    </location>
</feature>
<feature type="region of interest" description="Disordered" evidence="1">
    <location>
        <begin position="2404"/>
        <end position="2424"/>
    </location>
</feature>
<evidence type="ECO:0000256" key="1">
    <source>
        <dbReference type="SAM" id="MobiDB-lite"/>
    </source>
</evidence>
<dbReference type="SMART" id="SM00060">
    <property type="entry name" value="FN3"/>
    <property type="match status" value="2"/>
</dbReference>
<evidence type="ECO:0000259" key="3">
    <source>
        <dbReference type="PROSITE" id="PS50853"/>
    </source>
</evidence>
<keyword evidence="2" id="KW-1133">Transmembrane helix</keyword>
<evidence type="ECO:0000256" key="2">
    <source>
        <dbReference type="SAM" id="Phobius"/>
    </source>
</evidence>
<dbReference type="Gene3D" id="2.60.40.10">
    <property type="entry name" value="Immunoglobulins"/>
    <property type="match status" value="2"/>
</dbReference>
<feature type="compositionally biased region" description="Polar residues" evidence="1">
    <location>
        <begin position="2414"/>
        <end position="2424"/>
    </location>
</feature>
<proteinExistence type="predicted"/>
<sequence>MAKVLKTVAVIAIAVAVVVFAPQIAGVLASVAGPLGVTVATAAISSALIGMGLTMALTAAASMFRKAPSMSQSLVDRLNTSVVPTAARKIVFGTTAAGQDVRFFEGDIDLPSTKKDGYVQVIALASHRINALRSFYTENDLVWQDGSFVSKRDGFAPNNPFRVVTEGKPGNGFSVGSGRYWNSASTFTGCAYYVPFWKLDEKVWESGVPQRLTAIVEGCPLYDPRRDSTRGGSGSHRASDQATYVFRDGSVELGRNPALALLTYLLGWRINGKLVWGMGIPAHRIDFDNFRTYANLCEERVATQAGSTVQRYTVDGIFSTADSHETVINGITATMGSCKLTDRGGTYCLVGGYDDTAGPKISFTADDLVAPANGSSPYVWNPAPPSRERYNIVRGRYAKPEELYQLADWGDPIEQPPLADGIPRTLSLDLGAVSRAETCQRIAKQFLLREYLCPGMFSATFGPKAFAVEIGSVITLSLPAEGWNNKLFRVMEQAETHDLFFQMTLREEDPAIYAWDREEKPLPASIRPQGYDASTTISPSGLTLTSDSYSGANAVNVSEVHVNWTPELSGRVSGIQIQSRPQGTDAWTEQAALFDPKLGMFTFTSNAPGITVEVQARFRMSSAVYSPWVMASVKTAEVITVTDWKNVTDTDGKRPQDNATVGAQLGNNLTNENGNALGRDEVLNASGAYSATVTYGFDDNTVQGFTGYTANLSVSNGVLSVTATSNDPILSIALSQPGKSISVIRARVRSTAAKPSWQGQVYYGTSSHSDSEGYTKRIVNPGFVQNEWRIVEWDMNSLTAGGTDYINNTITRLRFDLGQTNGETWEVDWVQLGARLNATYGAPAGSSVGSVAVNDLVAKLGTLDASGFTDTTAPAVPTGLALSSTLSDAGVTFNAAWNAVSATDLAGYIIAIREGSGNYVEFTTTSASYSRTALARNTNYTAKVAAFDKAGNRSGFSAEVAITTAKDTIAPGLATAVSAKDITYAGATIEFTAPADNDLAGARVRLLLNGTVISDSNVNLTANRVSRVQLSGLTKATAYSVTVSTYDTSGNSSAETAAISFTTAGGIVVSDFAPNVSPIQTVTSLPTPSTWTGGSVVMFGGELYRLSNGAWTKAVGYSDVSGKPTSLSGINSTEAAKLSGIKEGAGSIADTRDANELPSYYYAKGRGEYQEFKSSSFAASGSSGYGHLVTVVQWGDTSGGPVKQTLTDSLNNIYERYAITMSGWSAWGKNFNSSSKPKLGGDILDSAGATLKDSDVRNNSDGNIRQPDGGIYQTTDSSKTGALKITLPQGFINTMMKFTVDIYEYQQGLSCTLDIAGYTYSTNTWYNVSAKVVGGSNVEYPVRFGMTTDGKAAIWIGEANESWSYPQVRVRDFLGGYSGYSRANYEKGWSISFDTAAPTNVTQTVLDTYPAADWRKVTGTGRPADNAGTSVTFYDAQSGFKTLGNSITKSAFNNSWQVNIWTRESYTGSAIVSGEFVGGDTFIGLSYNGQNIDSYGQLEYSAYQRGDGQVDIYESGARIAGPFAGGAGVYSIAYDGVNVRYLKNGVAFYTSTSLPLAGWTMYAGFNAYAVGNGVKNIQFLPYMDNSLSNTDPAKQINRNTTTIDGGKLTTGTVDAIKLVAKSIGTAQLAASSVTANEILAGTIGAAQIAAGAIGATKLAVGNTDNVCADPFFRDVKYWRNIGVYTGDLSPGSGGGGWYQESTDYQPAMNEVGSSQSICLWSGSTAAPGAARQHAWTNRINSIKGGTNYSLSVDCFNASNQGINLYARCYNSDGGISGDAALGFPAQSGLTRGTTSFTTGPNVVGVEFIVFNNADSTYNGYARVSGLRLLQQAGATSIENGAVTTDKLTAEAVTADKIKGGTITGDKFNTATSLPGTITVGQSGVSIATLNGNLDLKPYGTLRPAEFAITGSSVARIAGGENWSSAYYSAEAFTGGASISGRLVTPRTTFGLGVPGSAGSNADDWNYGVAFRVHWSGDGGWYVGEDGSWISIGSSQAGVSFSASTVWAITYDGRYVRWYADSKLFRTTATTANRPFQARVLAGLAGARVTNLDFTSYADNSLSQTDPAARINEAATTINPGRILIQGGTTLDSWRDSTEIKGSAIKTGSITANKLTLNNRIDGTIGLNFEWNPTNNWIYWDQGYIYWFDDNNNRVVTYINQGNTGGAGAHQFFYWFPGQNNISFGQVDPGLPDRVHIGSWWGGSNLNIHYGGTIMNGNRITTGTVTADKMNVGSLSAISGNIGTVTAGLVRSTSGKAYFDLDNARIVFNNGSVMKVQGVGFGSSNQFIEWFGPVQNSFSNCSESNATYYLKTDGSAYFGGSLSAGVLKNSVQTTATAGNASVTTGTFGSNGRSRVVTVGYSFNGNTRITGGCPTPYTPYATVRLYRGTDANGTLLAEQRINGSNSCSPGAGQYEPGSNSDNIGGSFTYTDNTGGSQSAYYVVLVDRYIGTNIQGQSLGVTSVEQ</sequence>
<gene>
    <name evidence="4" type="ORF">SAMN05192583_0067</name>
</gene>
<evidence type="ECO:0000313" key="5">
    <source>
        <dbReference type="Proteomes" id="UP000199206"/>
    </source>
</evidence>
<dbReference type="PROSITE" id="PS50853">
    <property type="entry name" value="FN3"/>
    <property type="match status" value="1"/>
</dbReference>